<dbReference type="PIRSF" id="PIRSF004846">
    <property type="entry name" value="ModA"/>
    <property type="match status" value="1"/>
</dbReference>
<feature type="compositionally biased region" description="Low complexity" evidence="6">
    <location>
        <begin position="36"/>
        <end position="61"/>
    </location>
</feature>
<dbReference type="PROSITE" id="PS51257">
    <property type="entry name" value="PROKAR_LIPOPROTEIN"/>
    <property type="match status" value="1"/>
</dbReference>
<dbReference type="Gene3D" id="3.40.190.10">
    <property type="entry name" value="Periplasmic binding protein-like II"/>
    <property type="match status" value="2"/>
</dbReference>
<dbReference type="InterPro" id="IPR041879">
    <property type="entry name" value="YvgL-like_PBP2"/>
</dbReference>
<dbReference type="AlphaFoldDB" id="A0A2V4V8R5"/>
<feature type="binding site" evidence="5">
    <location>
        <position position="103"/>
    </location>
    <ligand>
        <name>molybdate</name>
        <dbReference type="ChEBI" id="CHEBI:36264"/>
    </ligand>
</feature>
<evidence type="ECO:0000313" key="7">
    <source>
        <dbReference type="EMBL" id="PYE48291.1"/>
    </source>
</evidence>
<feature type="binding site" evidence="5">
    <location>
        <position position="230"/>
    </location>
    <ligand>
        <name>molybdate</name>
        <dbReference type="ChEBI" id="CHEBI:36264"/>
    </ligand>
</feature>
<evidence type="ECO:0000256" key="4">
    <source>
        <dbReference type="ARBA" id="ARBA00022729"/>
    </source>
</evidence>
<sequence>MNKKIGTILGSVSLVLALMLAGCGNNGSSATEKPDASSAANQASASTPAASSESTSSSAAEPQEKVELTISAAASLTDAMTEIKTGYEQAHPNISLNFNFGASGALQQQIEQGAPADIFVSASAKNMKALVDEQLIASTDQRNLLQNSLVAIVPADGTSTVTSEKDLASDAIKTVAIGIPESVPAGMYAKEALTNAKLWDQLEKKLVQGKDVRQVLQYVETGNADAGFVYKTDALTSKQVKIAFEVDKSSYTPANYPLGIIEGTKHRTEAEQFYAYLQTPEVLDIFAKYGFSIPQ</sequence>
<keyword evidence="3 5" id="KW-0479">Metal-binding</keyword>
<dbReference type="GO" id="GO:1901359">
    <property type="term" value="F:tungstate binding"/>
    <property type="evidence" value="ECO:0007669"/>
    <property type="project" value="UniProtKB-ARBA"/>
</dbReference>
<feature type="region of interest" description="Disordered" evidence="6">
    <location>
        <begin position="27"/>
        <end position="64"/>
    </location>
</feature>
<evidence type="ECO:0000256" key="2">
    <source>
        <dbReference type="ARBA" id="ARBA00022505"/>
    </source>
</evidence>
<dbReference type="GO" id="GO:0046872">
    <property type="term" value="F:metal ion binding"/>
    <property type="evidence" value="ECO:0007669"/>
    <property type="project" value="UniProtKB-KW"/>
</dbReference>
<dbReference type="InterPro" id="IPR050682">
    <property type="entry name" value="ModA/WtpA"/>
</dbReference>
<dbReference type="EMBL" id="QJSW01000009">
    <property type="protein sequence ID" value="PYE48291.1"/>
    <property type="molecule type" value="Genomic_DNA"/>
</dbReference>
<organism evidence="7 8">
    <name type="scientific">Paenibacillus barcinonensis</name>
    <dbReference type="NCBI Taxonomy" id="198119"/>
    <lineage>
        <taxon>Bacteria</taxon>
        <taxon>Bacillati</taxon>
        <taxon>Bacillota</taxon>
        <taxon>Bacilli</taxon>
        <taxon>Bacillales</taxon>
        <taxon>Paenibacillaceae</taxon>
        <taxon>Paenibacillus</taxon>
    </lineage>
</organism>
<dbReference type="CDD" id="cd13537">
    <property type="entry name" value="PBP2_YvgL_like"/>
    <property type="match status" value="1"/>
</dbReference>
<dbReference type="RefSeq" id="WP_244213862.1">
    <property type="nucleotide sequence ID" value="NZ_CP054614.1"/>
</dbReference>
<dbReference type="GO" id="GO:0015689">
    <property type="term" value="P:molybdate ion transport"/>
    <property type="evidence" value="ECO:0007669"/>
    <property type="project" value="InterPro"/>
</dbReference>
<dbReference type="FunFam" id="3.40.190.10:FF:000035">
    <property type="entry name" value="Molybdate ABC transporter substrate-binding protein"/>
    <property type="match status" value="1"/>
</dbReference>
<dbReference type="InterPro" id="IPR005950">
    <property type="entry name" value="ModA"/>
</dbReference>
<dbReference type="PANTHER" id="PTHR30632">
    <property type="entry name" value="MOLYBDATE-BINDING PERIPLASMIC PROTEIN"/>
    <property type="match status" value="1"/>
</dbReference>
<dbReference type="GO" id="GO:0030973">
    <property type="term" value="F:molybdate ion binding"/>
    <property type="evidence" value="ECO:0007669"/>
    <property type="project" value="UniProtKB-ARBA"/>
</dbReference>
<dbReference type="NCBIfam" id="TIGR01256">
    <property type="entry name" value="modA"/>
    <property type="match status" value="1"/>
</dbReference>
<evidence type="ECO:0000256" key="5">
    <source>
        <dbReference type="PIRSR" id="PIRSR004846-1"/>
    </source>
</evidence>
<feature type="binding site" evidence="5">
    <location>
        <position position="212"/>
    </location>
    <ligand>
        <name>molybdate</name>
        <dbReference type="ChEBI" id="CHEBI:36264"/>
    </ligand>
</feature>
<evidence type="ECO:0000256" key="1">
    <source>
        <dbReference type="ARBA" id="ARBA00009175"/>
    </source>
</evidence>
<keyword evidence="2 5" id="KW-0500">Molybdenum</keyword>
<feature type="binding site" evidence="5">
    <location>
        <position position="185"/>
    </location>
    <ligand>
        <name>molybdate</name>
        <dbReference type="ChEBI" id="CHEBI:36264"/>
    </ligand>
</feature>
<evidence type="ECO:0000256" key="6">
    <source>
        <dbReference type="SAM" id="MobiDB-lite"/>
    </source>
</evidence>
<dbReference type="PANTHER" id="PTHR30632:SF0">
    <property type="entry name" value="SULFATE-BINDING PROTEIN"/>
    <property type="match status" value="1"/>
</dbReference>
<dbReference type="Pfam" id="PF13531">
    <property type="entry name" value="SBP_bac_11"/>
    <property type="match status" value="1"/>
</dbReference>
<name>A0A2V4V8R5_PAEBA</name>
<reference evidence="7 8" key="1">
    <citation type="submission" date="2018-06" db="EMBL/GenBank/DDBJ databases">
        <title>Genomic Encyclopedia of Type Strains, Phase III (KMG-III): the genomes of soil and plant-associated and newly described type strains.</title>
        <authorList>
            <person name="Whitman W."/>
        </authorList>
    </citation>
    <scope>NUCLEOTIDE SEQUENCE [LARGE SCALE GENOMIC DNA]</scope>
    <source>
        <strain evidence="7 8">CECT 7022</strain>
    </source>
</reference>
<protein>
    <submittedName>
        <fullName evidence="7">Molybdate transport system substrate-binding protein</fullName>
    </submittedName>
</protein>
<evidence type="ECO:0000313" key="8">
    <source>
        <dbReference type="Proteomes" id="UP000247790"/>
    </source>
</evidence>
<accession>A0A2V4V8R5</accession>
<comment type="caution">
    <text evidence="7">The sequence shown here is derived from an EMBL/GenBank/DDBJ whole genome shotgun (WGS) entry which is preliminary data.</text>
</comment>
<proteinExistence type="inferred from homology"/>
<dbReference type="Proteomes" id="UP000247790">
    <property type="component" value="Unassembled WGS sequence"/>
</dbReference>
<evidence type="ECO:0000256" key="3">
    <source>
        <dbReference type="ARBA" id="ARBA00022723"/>
    </source>
</evidence>
<keyword evidence="4" id="KW-0732">Signal</keyword>
<comment type="similarity">
    <text evidence="1">Belongs to the bacterial solute-binding protein ModA family.</text>
</comment>
<dbReference type="SUPFAM" id="SSF53850">
    <property type="entry name" value="Periplasmic binding protein-like II"/>
    <property type="match status" value="1"/>
</dbReference>
<feature type="binding site" evidence="5">
    <location>
        <position position="75"/>
    </location>
    <ligand>
        <name>molybdate</name>
        <dbReference type="ChEBI" id="CHEBI:36264"/>
    </ligand>
</feature>
<gene>
    <name evidence="7" type="ORF">DFQ00_109145</name>
</gene>